<feature type="compositionally biased region" description="Polar residues" evidence="1">
    <location>
        <begin position="256"/>
        <end position="267"/>
    </location>
</feature>
<protein>
    <recommendedName>
        <fullName evidence="2">Transcriptional cofactor Bfc domain-containing protein</fullName>
    </recommendedName>
</protein>
<dbReference type="OMA" id="YFACNAD"/>
<dbReference type="Proteomes" id="UP000037069">
    <property type="component" value="Unassembled WGS sequence"/>
</dbReference>
<feature type="domain" description="Transcriptional cofactor Bfc" evidence="2">
    <location>
        <begin position="117"/>
        <end position="194"/>
    </location>
</feature>
<evidence type="ECO:0000313" key="4">
    <source>
        <dbReference type="Proteomes" id="UP000037069"/>
    </source>
</evidence>
<dbReference type="Pfam" id="PF22576">
    <property type="entry name" value="Bfc"/>
    <property type="match status" value="1"/>
</dbReference>
<dbReference type="InterPro" id="IPR054459">
    <property type="entry name" value="Bfc_dom"/>
</dbReference>
<name>A0A0L0CTI0_LUCCU</name>
<dbReference type="STRING" id="7375.A0A0L0CTI0"/>
<evidence type="ECO:0000256" key="1">
    <source>
        <dbReference type="SAM" id="MobiDB-lite"/>
    </source>
</evidence>
<feature type="region of interest" description="Disordered" evidence="1">
    <location>
        <begin position="244"/>
        <end position="267"/>
    </location>
</feature>
<organism evidence="3 4">
    <name type="scientific">Lucilia cuprina</name>
    <name type="common">Green bottle fly</name>
    <name type="synonym">Australian sheep blowfly</name>
    <dbReference type="NCBI Taxonomy" id="7375"/>
    <lineage>
        <taxon>Eukaryota</taxon>
        <taxon>Metazoa</taxon>
        <taxon>Ecdysozoa</taxon>
        <taxon>Arthropoda</taxon>
        <taxon>Hexapoda</taxon>
        <taxon>Insecta</taxon>
        <taxon>Pterygota</taxon>
        <taxon>Neoptera</taxon>
        <taxon>Endopterygota</taxon>
        <taxon>Diptera</taxon>
        <taxon>Brachycera</taxon>
        <taxon>Muscomorpha</taxon>
        <taxon>Oestroidea</taxon>
        <taxon>Calliphoridae</taxon>
        <taxon>Luciliinae</taxon>
        <taxon>Lucilia</taxon>
    </lineage>
</organism>
<gene>
    <name evidence="3" type="ORF">FF38_09130</name>
</gene>
<accession>A0A0L0CTI0</accession>
<dbReference type="EMBL" id="JRES01000036">
    <property type="protein sequence ID" value="KNC34704.1"/>
    <property type="molecule type" value="Genomic_DNA"/>
</dbReference>
<dbReference type="OrthoDB" id="6624851at2759"/>
<evidence type="ECO:0000259" key="2">
    <source>
        <dbReference type="Pfam" id="PF22576"/>
    </source>
</evidence>
<sequence>MAQNFLFMFEFVVDDLIVTKPNYCAPEEFPTCCEVSFRNSVFVSICDREFGQCLDPCMPKCGKSCLFSLETPISDSDKLHVHIYKKKTEQCKFLIGCTDLPIKGVFDKVMENFNIENPNWQDVSAKHVKTLPNPKETKKSTEIVDNDCDSYEEGRREQLCPTSELTKQLLPLFNLKGCQTGNVVLLIRLVAIGPAIVSSFTFSRICNAGCDKKAPSCGPMIRPSGNGKEACDATCSRAVGGMENDNVRNRGGHGNENPSVSKQNKPNNGCVPLRDPCHREIKKPICQRYFACNADKGNPCDEIEDECERSAKCKEYKQKMSCCPQSEQSNNCSCDEYMDECEAENSCSIDPFKCEPCSADTCDDCVKDPCSPCGQCIQPCFQTPRLPDPGPEAYDEFEACLNGSGLVIRVLKDTHQVENICDGTEEFNDDNASDCNGKENNHLSDCSLSNLMQRSNFARNHIKRRTGGHIINHPDLPKIRANIKYSGNDNCDVENYHVPYSKIKSYCDNQNNKIDNYRSHRAKLNRYDEPKHPKDEKNCCVQVDRQDIRNIMKGLEVDTRKKGIEVCYKTCEETDSDVFLVKLGSKQKSERKKNNIEIELKTPKLPVTLPKQHVTTETQINEKELDAALAGVCNGKKGKGGKGKKKKK</sequence>
<comment type="caution">
    <text evidence="3">The sequence shown here is derived from an EMBL/GenBank/DDBJ whole genome shotgun (WGS) entry which is preliminary data.</text>
</comment>
<evidence type="ECO:0000313" key="3">
    <source>
        <dbReference type="EMBL" id="KNC34704.1"/>
    </source>
</evidence>
<dbReference type="AlphaFoldDB" id="A0A0L0CTI0"/>
<reference evidence="3 4" key="1">
    <citation type="journal article" date="2015" name="Nat. Commun.">
        <title>Lucilia cuprina genome unlocks parasitic fly biology to underpin future interventions.</title>
        <authorList>
            <person name="Anstead C.A."/>
            <person name="Korhonen P.K."/>
            <person name="Young N.D."/>
            <person name="Hall R.S."/>
            <person name="Jex A.R."/>
            <person name="Murali S.C."/>
            <person name="Hughes D.S."/>
            <person name="Lee S.F."/>
            <person name="Perry T."/>
            <person name="Stroehlein A.J."/>
            <person name="Ansell B.R."/>
            <person name="Breugelmans B."/>
            <person name="Hofmann A."/>
            <person name="Qu J."/>
            <person name="Dugan S."/>
            <person name="Lee S.L."/>
            <person name="Chao H."/>
            <person name="Dinh H."/>
            <person name="Han Y."/>
            <person name="Doddapaneni H.V."/>
            <person name="Worley K.C."/>
            <person name="Muzny D.M."/>
            <person name="Ioannidis P."/>
            <person name="Waterhouse R.M."/>
            <person name="Zdobnov E.M."/>
            <person name="James P.J."/>
            <person name="Bagnall N.H."/>
            <person name="Kotze A.C."/>
            <person name="Gibbs R.A."/>
            <person name="Richards S."/>
            <person name="Batterham P."/>
            <person name="Gasser R.B."/>
        </authorList>
    </citation>
    <scope>NUCLEOTIDE SEQUENCE [LARGE SCALE GENOMIC DNA]</scope>
    <source>
        <strain evidence="3 4">LS</strain>
        <tissue evidence="3">Full body</tissue>
    </source>
</reference>
<keyword evidence="4" id="KW-1185">Reference proteome</keyword>
<proteinExistence type="predicted"/>